<dbReference type="PANTHER" id="PTHR47481:SF41">
    <property type="entry name" value="COPIA-LIKE POLYPROTEIN_RETROTRANSPOSON"/>
    <property type="match status" value="1"/>
</dbReference>
<dbReference type="AlphaFoldDB" id="A0AA38VWR4"/>
<protein>
    <submittedName>
        <fullName evidence="1">Uncharacterized protein</fullName>
    </submittedName>
</protein>
<name>A0AA38VWR4_9ASTR</name>
<dbReference type="EMBL" id="JARYMX010000007">
    <property type="protein sequence ID" value="KAJ9540967.1"/>
    <property type="molecule type" value="Genomic_DNA"/>
</dbReference>
<sequence>MEWKRLDSLVKIWIYGTISQPLLQMILKNTTAREVWTSLENLFRDNKDARAIQLDDELRNITIGNRSIGDLMNQHNPLSSKPLPDFVWVRAYSSYWLQTHIILEP</sequence>
<gene>
    <name evidence="1" type="ORF">OSB04_027473</name>
</gene>
<accession>A0AA38VWR4</accession>
<dbReference type="Proteomes" id="UP001172457">
    <property type="component" value="Chromosome 7"/>
</dbReference>
<comment type="caution">
    <text evidence="1">The sequence shown here is derived from an EMBL/GenBank/DDBJ whole genome shotgun (WGS) entry which is preliminary data.</text>
</comment>
<proteinExistence type="predicted"/>
<dbReference type="PANTHER" id="PTHR47481">
    <property type="match status" value="1"/>
</dbReference>
<evidence type="ECO:0000313" key="2">
    <source>
        <dbReference type="Proteomes" id="UP001172457"/>
    </source>
</evidence>
<evidence type="ECO:0000313" key="1">
    <source>
        <dbReference type="EMBL" id="KAJ9540967.1"/>
    </source>
</evidence>
<organism evidence="1 2">
    <name type="scientific">Centaurea solstitialis</name>
    <name type="common">yellow star-thistle</name>
    <dbReference type="NCBI Taxonomy" id="347529"/>
    <lineage>
        <taxon>Eukaryota</taxon>
        <taxon>Viridiplantae</taxon>
        <taxon>Streptophyta</taxon>
        <taxon>Embryophyta</taxon>
        <taxon>Tracheophyta</taxon>
        <taxon>Spermatophyta</taxon>
        <taxon>Magnoliopsida</taxon>
        <taxon>eudicotyledons</taxon>
        <taxon>Gunneridae</taxon>
        <taxon>Pentapetalae</taxon>
        <taxon>asterids</taxon>
        <taxon>campanulids</taxon>
        <taxon>Asterales</taxon>
        <taxon>Asteraceae</taxon>
        <taxon>Carduoideae</taxon>
        <taxon>Cardueae</taxon>
        <taxon>Centaureinae</taxon>
        <taxon>Centaurea</taxon>
    </lineage>
</organism>
<keyword evidence="2" id="KW-1185">Reference proteome</keyword>
<reference evidence="1" key="1">
    <citation type="submission" date="2023-03" db="EMBL/GenBank/DDBJ databases">
        <title>Chromosome-scale reference genome and RAD-based genetic map of yellow starthistle (Centaurea solstitialis) reveal putative structural variation and QTLs associated with invader traits.</title>
        <authorList>
            <person name="Reatini B."/>
            <person name="Cang F.A."/>
            <person name="Jiang Q."/>
            <person name="Mckibben M.T.W."/>
            <person name="Barker M.S."/>
            <person name="Rieseberg L.H."/>
            <person name="Dlugosch K.M."/>
        </authorList>
    </citation>
    <scope>NUCLEOTIDE SEQUENCE</scope>
    <source>
        <strain evidence="1">CAN-66</strain>
        <tissue evidence="1">Leaf</tissue>
    </source>
</reference>